<keyword evidence="2" id="KW-1185">Reference proteome</keyword>
<reference evidence="1 2" key="1">
    <citation type="submission" date="2021-04" db="EMBL/GenBank/DDBJ databases">
        <title>Nocardia tengchongensis.</title>
        <authorList>
            <person name="Zhuang k."/>
            <person name="Ran Y."/>
            <person name="Li W."/>
        </authorList>
    </citation>
    <scope>NUCLEOTIDE SEQUENCE [LARGE SCALE GENOMIC DNA]</scope>
    <source>
        <strain evidence="1 2">CFH S0057</strain>
    </source>
</reference>
<organism evidence="1 2">
    <name type="scientific">Nocardia tengchongensis</name>
    <dbReference type="NCBI Taxonomy" id="2055889"/>
    <lineage>
        <taxon>Bacteria</taxon>
        <taxon>Bacillati</taxon>
        <taxon>Actinomycetota</taxon>
        <taxon>Actinomycetes</taxon>
        <taxon>Mycobacteriales</taxon>
        <taxon>Nocardiaceae</taxon>
        <taxon>Nocardia</taxon>
    </lineage>
</organism>
<accession>A0ABX8CQS5</accession>
<dbReference type="EMBL" id="CP074371">
    <property type="protein sequence ID" value="QVI21914.1"/>
    <property type="molecule type" value="Genomic_DNA"/>
</dbReference>
<name>A0ABX8CQS5_9NOCA</name>
<evidence type="ECO:0000313" key="1">
    <source>
        <dbReference type="EMBL" id="QVI21914.1"/>
    </source>
</evidence>
<evidence type="ECO:0000313" key="2">
    <source>
        <dbReference type="Proteomes" id="UP000683310"/>
    </source>
</evidence>
<sequence length="248" mass="27519">MEKGSVIGFSEYRPHGESLTFTRSFPADVESSEVLFADALRVRDHLANVVRPTGFDLWFTCAIDDTYINVDDPQPSDQYWEVLQADTTVPQGDGPHPAVVTRFPVLTDAALTGTYRQALNTITCPPGYFVMFESIAPLGTATRFLRTDESPNPDVLPVTLWDDTLHLPVTTESDGTTWLGPLPDAAPYLPPVTFRIWFDSILVLTLDVNWGRWLEAGSAEHSLLQAALDALLADDWQLSSGDPRHFKL</sequence>
<dbReference type="Proteomes" id="UP000683310">
    <property type="component" value="Chromosome"/>
</dbReference>
<proteinExistence type="predicted"/>
<gene>
    <name evidence="1" type="ORF">KHQ06_01765</name>
</gene>
<protein>
    <submittedName>
        <fullName evidence="1">Uncharacterized protein</fullName>
    </submittedName>
</protein>
<dbReference type="RefSeq" id="WP_213558009.1">
    <property type="nucleotide sequence ID" value="NZ_JBHZDI010000021.1"/>
</dbReference>